<sequence length="169" mass="19151">MPNSIYYTEKSPGYITCHAPFVVYTNASEIGLGAVLVQKSNYGTEDVLTFASRSLNPAEKNYAATELECLAVVWAVEQWITYLEGRLFTMVTDHAYLLWVFKITKPSTRLIRWALRLQEFTFTVEYKKGKYNTVQDALSRAPTDSIHTTVPVCVTICLSKTIKRASHLN</sequence>
<accession>A0AAV6SI52</accession>
<dbReference type="Proteomes" id="UP000693946">
    <property type="component" value="Linkage Group LG12"/>
</dbReference>
<keyword evidence="1" id="KW-0808">Transferase</keyword>
<evidence type="ECO:0000256" key="5">
    <source>
        <dbReference type="ARBA" id="ARBA00022801"/>
    </source>
</evidence>
<dbReference type="FunFam" id="3.10.20.370:FF:000001">
    <property type="entry name" value="Retrovirus-related Pol polyprotein from transposon 17.6-like protein"/>
    <property type="match status" value="1"/>
</dbReference>
<evidence type="ECO:0000259" key="7">
    <source>
        <dbReference type="Pfam" id="PF17917"/>
    </source>
</evidence>
<keyword evidence="5" id="KW-0378">Hydrolase</keyword>
<dbReference type="GO" id="GO:0016787">
    <property type="term" value="F:hydrolase activity"/>
    <property type="evidence" value="ECO:0007669"/>
    <property type="project" value="UniProtKB-KW"/>
</dbReference>
<dbReference type="GO" id="GO:0003964">
    <property type="term" value="F:RNA-directed DNA polymerase activity"/>
    <property type="evidence" value="ECO:0007669"/>
    <property type="project" value="UniProtKB-KW"/>
</dbReference>
<dbReference type="Pfam" id="PF17917">
    <property type="entry name" value="RT_RNaseH"/>
    <property type="match status" value="1"/>
</dbReference>
<dbReference type="InterPro" id="IPR041373">
    <property type="entry name" value="RT_RNaseH"/>
</dbReference>
<dbReference type="PANTHER" id="PTHR34072:SF28">
    <property type="entry name" value="RIBONUCLEASE H"/>
    <property type="match status" value="1"/>
</dbReference>
<dbReference type="CDD" id="cd09274">
    <property type="entry name" value="RNase_HI_RT_Ty3"/>
    <property type="match status" value="1"/>
</dbReference>
<dbReference type="EMBL" id="JAGKHQ010000004">
    <property type="protein sequence ID" value="KAG7517164.1"/>
    <property type="molecule type" value="Genomic_DNA"/>
</dbReference>
<name>A0AAV6SI52_SOLSE</name>
<keyword evidence="9" id="KW-1185">Reference proteome</keyword>
<dbReference type="AlphaFoldDB" id="A0AAV6SI52"/>
<gene>
    <name evidence="8" type="ORF">JOB18_000422</name>
</gene>
<keyword evidence="3" id="KW-0540">Nuclease</keyword>
<evidence type="ECO:0000256" key="1">
    <source>
        <dbReference type="ARBA" id="ARBA00022679"/>
    </source>
</evidence>
<reference evidence="8 9" key="1">
    <citation type="journal article" date="2021" name="Sci. Rep.">
        <title>Chromosome anchoring in Senegalese sole (Solea senegalensis) reveals sex-associated markers and genome rearrangements in flatfish.</title>
        <authorList>
            <person name="Guerrero-Cozar I."/>
            <person name="Gomez-Garrido J."/>
            <person name="Berbel C."/>
            <person name="Martinez-Blanch J.F."/>
            <person name="Alioto T."/>
            <person name="Claros M.G."/>
            <person name="Gagnaire P.A."/>
            <person name="Manchado M."/>
        </authorList>
    </citation>
    <scope>NUCLEOTIDE SEQUENCE [LARGE SCALE GENOMIC DNA]</scope>
    <source>
        <strain evidence="8">Sse05_10M</strain>
    </source>
</reference>
<comment type="caution">
    <text evidence="8">The sequence shown here is derived from an EMBL/GenBank/DDBJ whole genome shotgun (WGS) entry which is preliminary data.</text>
</comment>
<protein>
    <recommendedName>
        <fullName evidence="7">Reverse transcriptase RNase H-like domain-containing protein</fullName>
    </recommendedName>
</protein>
<evidence type="ECO:0000256" key="2">
    <source>
        <dbReference type="ARBA" id="ARBA00022695"/>
    </source>
</evidence>
<keyword evidence="6" id="KW-0695">RNA-directed DNA polymerase</keyword>
<feature type="domain" description="Reverse transcriptase RNase H-like" evidence="7">
    <location>
        <begin position="19"/>
        <end position="120"/>
    </location>
</feature>
<organism evidence="8 9">
    <name type="scientific">Solea senegalensis</name>
    <name type="common">Senegalese sole</name>
    <dbReference type="NCBI Taxonomy" id="28829"/>
    <lineage>
        <taxon>Eukaryota</taxon>
        <taxon>Metazoa</taxon>
        <taxon>Chordata</taxon>
        <taxon>Craniata</taxon>
        <taxon>Vertebrata</taxon>
        <taxon>Euteleostomi</taxon>
        <taxon>Actinopterygii</taxon>
        <taxon>Neopterygii</taxon>
        <taxon>Teleostei</taxon>
        <taxon>Neoteleostei</taxon>
        <taxon>Acanthomorphata</taxon>
        <taxon>Carangaria</taxon>
        <taxon>Pleuronectiformes</taxon>
        <taxon>Pleuronectoidei</taxon>
        <taxon>Soleidae</taxon>
        <taxon>Solea</taxon>
    </lineage>
</organism>
<evidence type="ECO:0000256" key="3">
    <source>
        <dbReference type="ARBA" id="ARBA00022722"/>
    </source>
</evidence>
<proteinExistence type="predicted"/>
<evidence type="ECO:0000256" key="4">
    <source>
        <dbReference type="ARBA" id="ARBA00022759"/>
    </source>
</evidence>
<dbReference type="GO" id="GO:0004519">
    <property type="term" value="F:endonuclease activity"/>
    <property type="evidence" value="ECO:0007669"/>
    <property type="project" value="UniProtKB-KW"/>
</dbReference>
<evidence type="ECO:0000313" key="8">
    <source>
        <dbReference type="EMBL" id="KAG7517164.1"/>
    </source>
</evidence>
<dbReference type="PANTHER" id="PTHR34072">
    <property type="entry name" value="ENZYMATIC POLYPROTEIN-RELATED"/>
    <property type="match status" value="1"/>
</dbReference>
<keyword evidence="2" id="KW-0548">Nucleotidyltransferase</keyword>
<evidence type="ECO:0000313" key="9">
    <source>
        <dbReference type="Proteomes" id="UP000693946"/>
    </source>
</evidence>
<keyword evidence="4" id="KW-0255">Endonuclease</keyword>
<evidence type="ECO:0000256" key="6">
    <source>
        <dbReference type="ARBA" id="ARBA00022918"/>
    </source>
</evidence>